<protein>
    <submittedName>
        <fullName evidence="1">Uncharacterized protein</fullName>
    </submittedName>
</protein>
<dbReference type="RefSeq" id="WP_007212646.1">
    <property type="nucleotide sequence ID" value="NZ_CABMLT010000008.1"/>
</dbReference>
<evidence type="ECO:0000313" key="2">
    <source>
        <dbReference type="Proteomes" id="UP000448877"/>
    </source>
</evidence>
<organism evidence="1 2">
    <name type="scientific">Bacteroides cellulosilyticus</name>
    <dbReference type="NCBI Taxonomy" id="246787"/>
    <lineage>
        <taxon>Bacteria</taxon>
        <taxon>Pseudomonadati</taxon>
        <taxon>Bacteroidota</taxon>
        <taxon>Bacteroidia</taxon>
        <taxon>Bacteroidales</taxon>
        <taxon>Bacteroidaceae</taxon>
        <taxon>Bacteroides</taxon>
    </lineage>
</organism>
<proteinExistence type="predicted"/>
<sequence>MDKQTEKVIKHIKDLENRLGHVDNNLRYIKVIQALKYWLEKFADLLSNNQALQEEYQATYLSYFYTGCGFSFYDRVCNSILEYKYGNRPF</sequence>
<gene>
    <name evidence="1" type="ORF">F2Y81_01205</name>
</gene>
<evidence type="ECO:0000313" key="1">
    <source>
        <dbReference type="EMBL" id="KAA5423792.1"/>
    </source>
</evidence>
<accession>A0A125MGR7</accession>
<name>A0A125MGR7_9BACE</name>
<dbReference type="Proteomes" id="UP000448877">
    <property type="component" value="Unassembled WGS sequence"/>
</dbReference>
<dbReference type="EMBL" id="VVYV01000001">
    <property type="protein sequence ID" value="KAA5423792.1"/>
    <property type="molecule type" value="Genomic_DNA"/>
</dbReference>
<comment type="caution">
    <text evidence="1">The sequence shown here is derived from an EMBL/GenBank/DDBJ whole genome shotgun (WGS) entry which is preliminary data.</text>
</comment>
<dbReference type="AlphaFoldDB" id="A0A125MGR7"/>
<reference evidence="1 2" key="1">
    <citation type="journal article" date="2019" name="Nat. Med.">
        <title>A library of human gut bacterial isolates paired with longitudinal multiomics data enables mechanistic microbiome research.</title>
        <authorList>
            <person name="Poyet M."/>
            <person name="Groussin M."/>
            <person name="Gibbons S.M."/>
            <person name="Avila-Pacheco J."/>
            <person name="Jiang X."/>
            <person name="Kearney S.M."/>
            <person name="Perrotta A.R."/>
            <person name="Berdy B."/>
            <person name="Zhao S."/>
            <person name="Lieberman T.D."/>
            <person name="Swanson P.K."/>
            <person name="Smith M."/>
            <person name="Roesemann S."/>
            <person name="Alexander J.E."/>
            <person name="Rich S.A."/>
            <person name="Livny J."/>
            <person name="Vlamakis H."/>
            <person name="Clish C."/>
            <person name="Bullock K."/>
            <person name="Deik A."/>
            <person name="Scott J."/>
            <person name="Pierce K.A."/>
            <person name="Xavier R.J."/>
            <person name="Alm E.J."/>
        </authorList>
    </citation>
    <scope>NUCLEOTIDE SEQUENCE [LARGE SCALE GENOMIC DNA]</scope>
    <source>
        <strain evidence="1 2">BIOML-A6</strain>
    </source>
</reference>